<dbReference type="InterPro" id="IPR034706">
    <property type="entry name" value="CpoB"/>
</dbReference>
<evidence type="ECO:0000313" key="5">
    <source>
        <dbReference type="EMBL" id="PIL44633.1"/>
    </source>
</evidence>
<dbReference type="Gene3D" id="1.20.5.110">
    <property type="match status" value="1"/>
</dbReference>
<organism evidence="5 6">
    <name type="scientific">Massilia eurypsychrophila</name>
    <dbReference type="NCBI Taxonomy" id="1485217"/>
    <lineage>
        <taxon>Bacteria</taxon>
        <taxon>Pseudomonadati</taxon>
        <taxon>Pseudomonadota</taxon>
        <taxon>Betaproteobacteria</taxon>
        <taxon>Burkholderiales</taxon>
        <taxon>Oxalobacteraceae</taxon>
        <taxon>Telluria group</taxon>
        <taxon>Massilia</taxon>
    </lineage>
</organism>
<keyword evidence="6" id="KW-1185">Reference proteome</keyword>
<dbReference type="Proteomes" id="UP000230390">
    <property type="component" value="Unassembled WGS sequence"/>
</dbReference>
<feature type="domain" description="YbgF trimerisation" evidence="4">
    <location>
        <begin position="58"/>
        <end position="117"/>
    </location>
</feature>
<comment type="function">
    <text evidence="2">Mediates coordination of peptidoglycan synthesis and outer membrane constriction during cell division.</text>
</comment>
<dbReference type="Gene3D" id="1.25.40.10">
    <property type="entry name" value="Tetratricopeptide repeat domain"/>
    <property type="match status" value="1"/>
</dbReference>
<evidence type="ECO:0000259" key="4">
    <source>
        <dbReference type="Pfam" id="PF16331"/>
    </source>
</evidence>
<dbReference type="InterPro" id="IPR032519">
    <property type="entry name" value="YbgF_tri"/>
</dbReference>
<keyword evidence="2" id="KW-0574">Periplasm</keyword>
<dbReference type="OrthoDB" id="8525418at2"/>
<keyword evidence="2" id="KW-0132">Cell division</keyword>
<evidence type="ECO:0000259" key="3">
    <source>
        <dbReference type="Pfam" id="PF13525"/>
    </source>
</evidence>
<feature type="signal peptide" evidence="2">
    <location>
        <begin position="1"/>
        <end position="25"/>
    </location>
</feature>
<proteinExistence type="inferred from homology"/>
<sequence precursor="true">MKNTKFRIAAACLALAAWIPLHASAGLLDDDEARKAILDLRVKVENLSRDMNARIDTKSDKSASLELVNQHEQTMQEIARLRGQLEVLANEISNSQKRQKDFYADLDSRIAKLEPRQVNIDGKQEEVDASELKSYQAAMAIFKSGDYKTAANALSAFVRRYPDSSYSPNAQYYLGNAFYAQRDYKSAITAQEVVASTYKDSATAPDAILNIASSYTELKDKKNARKALQQLVLKYPDSSAAAAAKDRLATLK</sequence>
<dbReference type="EMBL" id="PDOC01000006">
    <property type="protein sequence ID" value="PIL44633.1"/>
    <property type="molecule type" value="Genomic_DNA"/>
</dbReference>
<dbReference type="InterPro" id="IPR039565">
    <property type="entry name" value="BamD-like"/>
</dbReference>
<keyword evidence="2" id="KW-0131">Cell cycle</keyword>
<protein>
    <recommendedName>
        <fullName evidence="2">Cell division coordinator CpoB</fullName>
    </recommendedName>
</protein>
<dbReference type="AlphaFoldDB" id="A0A2G8TF28"/>
<dbReference type="SUPFAM" id="SSF48452">
    <property type="entry name" value="TPR-like"/>
    <property type="match status" value="1"/>
</dbReference>
<evidence type="ECO:0000256" key="2">
    <source>
        <dbReference type="HAMAP-Rule" id="MF_02066"/>
    </source>
</evidence>
<evidence type="ECO:0000256" key="1">
    <source>
        <dbReference type="ARBA" id="ARBA00022729"/>
    </source>
</evidence>
<keyword evidence="1 2" id="KW-0732">Signal</keyword>
<gene>
    <name evidence="5" type="primary">ygbF</name>
    <name evidence="2" type="synonym">cpoB</name>
    <name evidence="5" type="ORF">CR105_11985</name>
</gene>
<dbReference type="Pfam" id="PF13525">
    <property type="entry name" value="YfiO"/>
    <property type="match status" value="1"/>
</dbReference>
<comment type="similarity">
    <text evidence="2">Belongs to the CpoB family.</text>
</comment>
<reference evidence="5 6" key="1">
    <citation type="submission" date="2017-10" db="EMBL/GenBank/DDBJ databases">
        <title>Massilia psychrophilum sp. nov., a novel purple-pigmented bacterium isolated from Tianshan glacier, Xinjiang Municipality, China.</title>
        <authorList>
            <person name="Wang H."/>
        </authorList>
    </citation>
    <scope>NUCLEOTIDE SEQUENCE [LARGE SCALE GENOMIC DNA]</scope>
    <source>
        <strain evidence="5 6">JCM 30074</strain>
    </source>
</reference>
<dbReference type="GO" id="GO:0070206">
    <property type="term" value="P:protein trimerization"/>
    <property type="evidence" value="ECO:0007669"/>
    <property type="project" value="InterPro"/>
</dbReference>
<dbReference type="InterPro" id="IPR014162">
    <property type="entry name" value="CpoB_C"/>
</dbReference>
<feature type="coiled-coil region" evidence="2">
    <location>
        <begin position="71"/>
        <end position="98"/>
    </location>
</feature>
<dbReference type="GO" id="GO:0043093">
    <property type="term" value="P:FtsZ-dependent cytokinesis"/>
    <property type="evidence" value="ECO:0007669"/>
    <property type="project" value="UniProtKB-UniRule"/>
</dbReference>
<evidence type="ECO:0000313" key="6">
    <source>
        <dbReference type="Proteomes" id="UP000230390"/>
    </source>
</evidence>
<dbReference type="Pfam" id="PF16331">
    <property type="entry name" value="TolA_bind_tri"/>
    <property type="match status" value="1"/>
</dbReference>
<dbReference type="RefSeq" id="WP_099788890.1">
    <property type="nucleotide sequence ID" value="NZ_JBHLYV010000004.1"/>
</dbReference>
<dbReference type="GO" id="GO:0030288">
    <property type="term" value="C:outer membrane-bounded periplasmic space"/>
    <property type="evidence" value="ECO:0007669"/>
    <property type="project" value="UniProtKB-UniRule"/>
</dbReference>
<dbReference type="InterPro" id="IPR011990">
    <property type="entry name" value="TPR-like_helical_dom_sf"/>
</dbReference>
<accession>A0A2G8TF28</accession>
<feature type="chain" id="PRO_5013976842" description="Cell division coordinator CpoB" evidence="2">
    <location>
        <begin position="26"/>
        <end position="252"/>
    </location>
</feature>
<name>A0A2G8TF28_9BURK</name>
<keyword evidence="2" id="KW-0175">Coiled coil</keyword>
<comment type="caution">
    <text evidence="5">The sequence shown here is derived from an EMBL/GenBank/DDBJ whole genome shotgun (WGS) entry which is preliminary data.</text>
</comment>
<dbReference type="NCBIfam" id="TIGR02795">
    <property type="entry name" value="tol_pal_ybgF"/>
    <property type="match status" value="1"/>
</dbReference>
<comment type="subcellular location">
    <subcellularLocation>
        <location evidence="2">Periplasm</location>
    </subcellularLocation>
</comment>
<dbReference type="HAMAP" id="MF_02066">
    <property type="entry name" value="CpoB"/>
    <property type="match status" value="1"/>
</dbReference>
<feature type="domain" description="Outer membrane lipoprotein BamD-like" evidence="3">
    <location>
        <begin position="130"/>
        <end position="252"/>
    </location>
</feature>